<dbReference type="EMBL" id="WIWV01000038">
    <property type="protein sequence ID" value="KAF7716561.1"/>
    <property type="molecule type" value="Genomic_DNA"/>
</dbReference>
<dbReference type="PANTHER" id="PTHR40640">
    <property type="entry name" value="ANCHORED GLYCOPROTEIN, PUTATIVE (AFU_ORTHOLOGUE AFUA_8G04860)-RELATED"/>
    <property type="match status" value="1"/>
</dbReference>
<dbReference type="AlphaFoldDB" id="A0A8J8WHB1"/>
<keyword evidence="2" id="KW-0732">Signal</keyword>
<evidence type="ECO:0000256" key="1">
    <source>
        <dbReference type="SAM" id="MobiDB-lite"/>
    </source>
</evidence>
<gene>
    <name evidence="3" type="ORF">PECM_005316</name>
</gene>
<evidence type="ECO:0008006" key="5">
    <source>
        <dbReference type="Google" id="ProtNLM"/>
    </source>
</evidence>
<keyword evidence="4" id="KW-1185">Reference proteome</keyword>
<feature type="region of interest" description="Disordered" evidence="1">
    <location>
        <begin position="152"/>
        <end position="199"/>
    </location>
</feature>
<evidence type="ECO:0000313" key="3">
    <source>
        <dbReference type="EMBL" id="KAF7716561.1"/>
    </source>
</evidence>
<accession>A0A8J8WHB1</accession>
<name>A0A8J8WHB1_9EURO</name>
<dbReference type="OrthoDB" id="4991875at2759"/>
<reference evidence="3" key="1">
    <citation type="journal article" date="2020" name="Front. Microbiol.">
        <title>Gene regulatory networks of Penicillium echinulatum 2HH and Penicillium oxalicum 114-2 inferred by a computational biology approach.</title>
        <authorList>
            <person name="Lenz A.R."/>
            <person name="Galan-Vasquez E."/>
            <person name="Balbinot E."/>
            <person name="De Abreu F.P."/>
            <person name="De Oliveira N.S."/>
            <person name="Da Rosa L.O."/>
            <person name="De Avila E Silva S."/>
            <person name="Camassola M."/>
            <person name="Dillon A.J.P."/>
            <person name="Perez-Rueda E."/>
        </authorList>
    </citation>
    <scope>NUCLEOTIDE SEQUENCE</scope>
    <source>
        <strain evidence="3">S1M29</strain>
    </source>
</reference>
<feature type="chain" id="PRO_5035288153" description="GPI anchored cell wall protein" evidence="2">
    <location>
        <begin position="18"/>
        <end position="240"/>
    </location>
</feature>
<protein>
    <recommendedName>
        <fullName evidence="5">GPI anchored cell wall protein</fullName>
    </recommendedName>
</protein>
<evidence type="ECO:0000313" key="4">
    <source>
        <dbReference type="Proteomes" id="UP000631181"/>
    </source>
</evidence>
<organism evidence="3 4">
    <name type="scientific">Penicillium ucsense</name>
    <dbReference type="NCBI Taxonomy" id="2839758"/>
    <lineage>
        <taxon>Eukaryota</taxon>
        <taxon>Fungi</taxon>
        <taxon>Dikarya</taxon>
        <taxon>Ascomycota</taxon>
        <taxon>Pezizomycotina</taxon>
        <taxon>Eurotiomycetes</taxon>
        <taxon>Eurotiomycetidae</taxon>
        <taxon>Eurotiales</taxon>
        <taxon>Aspergillaceae</taxon>
        <taxon>Penicillium</taxon>
    </lineage>
</organism>
<evidence type="ECO:0000256" key="2">
    <source>
        <dbReference type="SAM" id="SignalP"/>
    </source>
</evidence>
<dbReference type="Proteomes" id="UP000631181">
    <property type="component" value="Unassembled WGS sequence"/>
</dbReference>
<comment type="caution">
    <text evidence="3">The sequence shown here is derived from an EMBL/GenBank/DDBJ whole genome shotgun (WGS) entry which is preliminary data.</text>
</comment>
<feature type="signal peptide" evidence="2">
    <location>
        <begin position="1"/>
        <end position="17"/>
    </location>
</feature>
<dbReference type="PANTHER" id="PTHR40640:SF1">
    <property type="entry name" value="ANCHORED GLYCOPROTEIN, PUTATIVE (AFU_ORTHOLOGUE AFUA_8G04860)-RELATED"/>
    <property type="match status" value="1"/>
</dbReference>
<proteinExistence type="predicted"/>
<sequence>MRFNTIALLTGATAVAASNTANLLLPGFQGRQLEAGIVTKAGDATTYLVTCPTTVASADCGIPGKGMTVVAAPTAAQIIQSYPNGNIALVSCSVEGTTAASCSASQGTVTVEKTLAAKDINWMAITVTGDCSTSTPIPTTTAVPTLTSSVATQTPTLTSSTSSATWSASSTPVKSPSRSASSSLVSSTPLVVPSQTGGVTATEPAATASATHPALNGAGSLAGNGWALSGAVMALFYAFF</sequence>